<evidence type="ECO:0000313" key="2">
    <source>
        <dbReference type="EMBL" id="ASN64452.1"/>
    </source>
</evidence>
<sequence length="494" mass="54726">MRGPYSLFGLYRWTMQFLAVRGKVFLPFLFHLLLFLLFLTTPSCTLSLQLRSGSHATSPQPLAWPFLPYGHPPRMLPHAAYGRTAAFVVPRISALRQSPASAKEAAATAATAAAPAATAAAPAASEALFPFGRPPPLSPQFSGDARSPAALDEAKMVIEKEMWRLYQQQQEQQQQQPQSKRLSTEQVQQLVGFSRDFCDSAKLSRRLTATECVDKLLSVFQQCMRCSSHVFSPFSPAQKVPFDFAEWALSIWSPLIDYENSNIQVPEETLSAISAHLKTGGNVIFLSNHQTEPDPLVARLIFRRKGFEDLFERLTAVAGYRVRSDLLSVPFSMSCNMICVHSKKHLNSLTEGLEQQRRENMLAMQALQQLLQNGGALVWVAPSGGRDRPNELGVYAHPDPFDRKTVQSFSLLARRARDTSGRETLFCPMAIHTAPICPPPKEVAKELGEARSCKFSPIGAAIGSFLRCGMPSDELAKKAEEETNVLYSRVVSSR</sequence>
<evidence type="ECO:0000259" key="1">
    <source>
        <dbReference type="Pfam" id="PF01553"/>
    </source>
</evidence>
<reference evidence="2" key="1">
    <citation type="submission" date="2016-08" db="EMBL/GenBank/DDBJ databases">
        <title>Expression of exclusive phospholipids and autonomous membrane biogenesis indicate a host-independent lifestyle of Eimeria sporozoites.</title>
        <authorList>
            <person name="Gupta N."/>
            <person name="Kong P."/>
        </authorList>
    </citation>
    <scope>NUCLEOTIDE SEQUENCE</scope>
</reference>
<dbReference type="SUPFAM" id="SSF69593">
    <property type="entry name" value="Glycerol-3-phosphate (1)-acyltransferase"/>
    <property type="match status" value="1"/>
</dbReference>
<dbReference type="InterPro" id="IPR016222">
    <property type="entry name" value="G3P_O-acylTrfase_chlp"/>
</dbReference>
<organism evidence="2">
    <name type="scientific">Eimeria falciformis</name>
    <dbReference type="NCBI Taxonomy" id="84963"/>
    <lineage>
        <taxon>Eukaryota</taxon>
        <taxon>Sar</taxon>
        <taxon>Alveolata</taxon>
        <taxon>Apicomplexa</taxon>
        <taxon>Conoidasida</taxon>
        <taxon>Coccidia</taxon>
        <taxon>Eucoccidiorida</taxon>
        <taxon>Eimeriorina</taxon>
        <taxon>Eimeriidae</taxon>
        <taxon>Eimeria</taxon>
    </lineage>
</organism>
<protein>
    <submittedName>
        <fullName evidence="2">Glycerol 3-phosphate acyltransferase 2</fullName>
    </submittedName>
</protein>
<proteinExistence type="evidence at transcript level"/>
<name>A0A221S5Z7_9EIME</name>
<dbReference type="InterPro" id="IPR002123">
    <property type="entry name" value="Plipid/glycerol_acylTrfase"/>
</dbReference>
<feature type="domain" description="Phospholipid/glycerol acyltransferase" evidence="1">
    <location>
        <begin position="276"/>
        <end position="392"/>
    </location>
</feature>
<dbReference type="AlphaFoldDB" id="A0A221S5Z7"/>
<keyword evidence="2" id="KW-0808">Transferase</keyword>
<dbReference type="VEuPathDB" id="ToxoDB:EfaB_MINUS_3469.g362"/>
<dbReference type="PANTHER" id="PTHR35695">
    <property type="entry name" value="GLYCEROL-3-PHOSPHATE ACYLTRANSFERASE, CHLOROPLASTIC"/>
    <property type="match status" value="1"/>
</dbReference>
<keyword evidence="2" id="KW-0012">Acyltransferase</keyword>
<dbReference type="PANTHER" id="PTHR35695:SF1">
    <property type="entry name" value="GLYCEROL-3-PHOSPHATE ACYLTRANSFERASE, CHLOROPLASTIC"/>
    <property type="match status" value="1"/>
</dbReference>
<accession>A0A221S5Z7</accession>
<dbReference type="GO" id="GO:0004366">
    <property type="term" value="F:glycerol-3-phosphate O-acyltransferase activity"/>
    <property type="evidence" value="ECO:0007669"/>
    <property type="project" value="InterPro"/>
</dbReference>
<dbReference type="Gene3D" id="3.40.1130.10">
    <property type="entry name" value="Glycerol-3-phosphate (1)-acyltransferase"/>
    <property type="match status" value="1"/>
</dbReference>
<dbReference type="GO" id="GO:0006655">
    <property type="term" value="P:phosphatidylglycerol biosynthetic process"/>
    <property type="evidence" value="ECO:0007669"/>
    <property type="project" value="TreeGrafter"/>
</dbReference>
<dbReference type="EMBL" id="KX785366">
    <property type="protein sequence ID" value="ASN64452.1"/>
    <property type="molecule type" value="mRNA"/>
</dbReference>
<dbReference type="Pfam" id="PF01553">
    <property type="entry name" value="Acyltransferase"/>
    <property type="match status" value="1"/>
</dbReference>